<dbReference type="EMBL" id="LT594323">
    <property type="protein sequence ID" value="SBT38761.1"/>
    <property type="molecule type" value="Genomic_DNA"/>
</dbReference>
<dbReference type="InterPro" id="IPR036736">
    <property type="entry name" value="ACP-like_sf"/>
</dbReference>
<sequence length="88" mass="9506">MTTDPTCDTGSAQEFQAFLDALRTGGSRPVSATDRLGDLGYDSLAILEMILAVEAHYGVEILSTVALTDVQTVSDLYQVLRDKQGERP</sequence>
<name>A0A1A8Z4I0_9ACTN</name>
<dbReference type="InterPro" id="IPR009081">
    <property type="entry name" value="PP-bd_ACP"/>
</dbReference>
<dbReference type="PROSITE" id="PS50075">
    <property type="entry name" value="CARRIER"/>
    <property type="match status" value="1"/>
</dbReference>
<protein>
    <submittedName>
        <fullName evidence="2">Acyl carrier protein</fullName>
    </submittedName>
</protein>
<reference evidence="3" key="1">
    <citation type="submission" date="2016-06" db="EMBL/GenBank/DDBJ databases">
        <authorList>
            <person name="Varghese N."/>
            <person name="Submissions Spin"/>
        </authorList>
    </citation>
    <scope>NUCLEOTIDE SEQUENCE [LARGE SCALE GENOMIC DNA]</scope>
    <source>
        <strain evidence="3">DSM 44815</strain>
    </source>
</reference>
<feature type="domain" description="Carrier" evidence="1">
    <location>
        <begin position="8"/>
        <end position="84"/>
    </location>
</feature>
<keyword evidence="3" id="KW-1185">Reference proteome</keyword>
<evidence type="ECO:0000259" key="1">
    <source>
        <dbReference type="PROSITE" id="PS50075"/>
    </source>
</evidence>
<gene>
    <name evidence="2" type="ORF">GA0070611_0666</name>
</gene>
<dbReference type="PATRIC" id="fig|261654.4.peg.675"/>
<dbReference type="RefSeq" id="WP_091657129.1">
    <property type="nucleotide sequence ID" value="NZ_LT594323.1"/>
</dbReference>
<dbReference type="Proteomes" id="UP000199385">
    <property type="component" value="Chromosome I"/>
</dbReference>
<dbReference type="STRING" id="261654.GA0070611_0666"/>
<dbReference type="Pfam" id="PF00550">
    <property type="entry name" value="PP-binding"/>
    <property type="match status" value="1"/>
</dbReference>
<dbReference type="SUPFAM" id="SSF47336">
    <property type="entry name" value="ACP-like"/>
    <property type="match status" value="1"/>
</dbReference>
<dbReference type="OrthoDB" id="5523836at2"/>
<dbReference type="AlphaFoldDB" id="A0A1A8Z4I0"/>
<proteinExistence type="predicted"/>
<organism evidence="2 3">
    <name type="scientific">Micromonospora auratinigra</name>
    <dbReference type="NCBI Taxonomy" id="261654"/>
    <lineage>
        <taxon>Bacteria</taxon>
        <taxon>Bacillati</taxon>
        <taxon>Actinomycetota</taxon>
        <taxon>Actinomycetes</taxon>
        <taxon>Micromonosporales</taxon>
        <taxon>Micromonosporaceae</taxon>
        <taxon>Micromonospora</taxon>
    </lineage>
</organism>
<accession>A0A1A8Z4I0</accession>
<dbReference type="Gene3D" id="1.10.1200.10">
    <property type="entry name" value="ACP-like"/>
    <property type="match status" value="1"/>
</dbReference>
<evidence type="ECO:0000313" key="2">
    <source>
        <dbReference type="EMBL" id="SBT38761.1"/>
    </source>
</evidence>
<evidence type="ECO:0000313" key="3">
    <source>
        <dbReference type="Proteomes" id="UP000199385"/>
    </source>
</evidence>